<dbReference type="STRING" id="886293.Sinac_5324"/>
<dbReference type="PANTHER" id="PTHR30093:SF2">
    <property type="entry name" value="TYPE II SECRETION SYSTEM PROTEIN H"/>
    <property type="match status" value="1"/>
</dbReference>
<dbReference type="InterPro" id="IPR027558">
    <property type="entry name" value="Pre_pil_HX9DG_C"/>
</dbReference>
<sequence>MKRSHSGFTLIELLVVITIIAGLIALLLPAVQGAREAARRAQCTNNLKQIGLAICNYESVHGSYPPGRKGSSWGTWVVFTLPYIEKLSLYNSWNSYGNNKPGRDVKDLDFRYFGAVNVTVTATRIHTLLCPTDTPNSNNTIMKIIGTKEYICTYHSYTANFGNTTLSQPALFNSVTFGGAPFSDIGSPTVDVPDIQAPIPSSGLGVSRVANITDGTSNTLAIAEEINGQGEDFRGVTWWGDATTFTAYLTPNSTQPDVTDGGCNSPYPMNPPCVPKTGLNPLPYYATRSRHPGGVNVALCDGSVRFVKNSVDLVTWRALSTTRGSEVISTDAF</sequence>
<keyword evidence="3" id="KW-1185">Reference proteome</keyword>
<dbReference type="EMBL" id="CP003364">
    <property type="protein sequence ID" value="AGA29474.1"/>
    <property type="molecule type" value="Genomic_DNA"/>
</dbReference>
<dbReference type="InterPro" id="IPR012902">
    <property type="entry name" value="N_methyl_site"/>
</dbReference>
<dbReference type="Pfam" id="PF07596">
    <property type="entry name" value="SBP_bac_10"/>
    <property type="match status" value="1"/>
</dbReference>
<dbReference type="Gene3D" id="3.30.700.10">
    <property type="entry name" value="Glycoprotein, Type 4 Pilin"/>
    <property type="match status" value="1"/>
</dbReference>
<dbReference type="KEGG" id="saci:Sinac_5324"/>
<dbReference type="InterPro" id="IPR011453">
    <property type="entry name" value="DUF1559"/>
</dbReference>
<dbReference type="Pfam" id="PF07963">
    <property type="entry name" value="N_methyl"/>
    <property type="match status" value="1"/>
</dbReference>
<dbReference type="SUPFAM" id="SSF54523">
    <property type="entry name" value="Pili subunits"/>
    <property type="match status" value="1"/>
</dbReference>
<dbReference type="InterPro" id="IPR045584">
    <property type="entry name" value="Pilin-like"/>
</dbReference>
<organism evidence="2 3">
    <name type="scientific">Singulisphaera acidiphila (strain ATCC BAA-1392 / DSM 18658 / VKM B-2454 / MOB10)</name>
    <dbReference type="NCBI Taxonomy" id="886293"/>
    <lineage>
        <taxon>Bacteria</taxon>
        <taxon>Pseudomonadati</taxon>
        <taxon>Planctomycetota</taxon>
        <taxon>Planctomycetia</taxon>
        <taxon>Isosphaerales</taxon>
        <taxon>Isosphaeraceae</taxon>
        <taxon>Singulisphaera</taxon>
    </lineage>
</organism>
<feature type="domain" description="DUF1559" evidence="1">
    <location>
        <begin position="32"/>
        <end position="312"/>
    </location>
</feature>
<dbReference type="NCBIfam" id="TIGR02532">
    <property type="entry name" value="IV_pilin_GFxxxE"/>
    <property type="match status" value="1"/>
</dbReference>
<evidence type="ECO:0000313" key="3">
    <source>
        <dbReference type="Proteomes" id="UP000010798"/>
    </source>
</evidence>
<dbReference type="PROSITE" id="PS00409">
    <property type="entry name" value="PROKAR_NTER_METHYL"/>
    <property type="match status" value="1"/>
</dbReference>
<evidence type="ECO:0000259" key="1">
    <source>
        <dbReference type="Pfam" id="PF07596"/>
    </source>
</evidence>
<dbReference type="eggNOG" id="COG2165">
    <property type="taxonomic scope" value="Bacteria"/>
</dbReference>
<dbReference type="AlphaFoldDB" id="L0DJB6"/>
<reference evidence="2 3" key="1">
    <citation type="submission" date="2012-02" db="EMBL/GenBank/DDBJ databases">
        <title>Complete sequence of chromosome of Singulisphaera acidiphila DSM 18658.</title>
        <authorList>
            <consortium name="US DOE Joint Genome Institute (JGI-PGF)"/>
            <person name="Lucas S."/>
            <person name="Copeland A."/>
            <person name="Lapidus A."/>
            <person name="Glavina del Rio T."/>
            <person name="Dalin E."/>
            <person name="Tice H."/>
            <person name="Bruce D."/>
            <person name="Goodwin L."/>
            <person name="Pitluck S."/>
            <person name="Peters L."/>
            <person name="Ovchinnikova G."/>
            <person name="Chertkov O."/>
            <person name="Kyrpides N."/>
            <person name="Mavromatis K."/>
            <person name="Ivanova N."/>
            <person name="Brettin T."/>
            <person name="Detter J.C."/>
            <person name="Han C."/>
            <person name="Larimer F."/>
            <person name="Land M."/>
            <person name="Hauser L."/>
            <person name="Markowitz V."/>
            <person name="Cheng J.-F."/>
            <person name="Hugenholtz P."/>
            <person name="Woyke T."/>
            <person name="Wu D."/>
            <person name="Tindall B."/>
            <person name="Pomrenke H."/>
            <person name="Brambilla E."/>
            <person name="Klenk H.-P."/>
            <person name="Eisen J.A."/>
        </authorList>
    </citation>
    <scope>NUCLEOTIDE SEQUENCE [LARGE SCALE GENOMIC DNA]</scope>
    <source>
        <strain evidence="3">ATCC BAA-1392 / DSM 18658 / VKM B-2454 / MOB10</strain>
    </source>
</reference>
<dbReference type="Proteomes" id="UP000010798">
    <property type="component" value="Chromosome"/>
</dbReference>
<dbReference type="RefSeq" id="WP_015248577.1">
    <property type="nucleotide sequence ID" value="NC_019892.1"/>
</dbReference>
<accession>L0DJB6</accession>
<evidence type="ECO:0000313" key="2">
    <source>
        <dbReference type="EMBL" id="AGA29474.1"/>
    </source>
</evidence>
<gene>
    <name evidence="2" type="ordered locus">Sinac_5324</name>
</gene>
<dbReference type="HOGENOM" id="CLU_041661_0_0_0"/>
<name>L0DJB6_SINAD</name>
<proteinExistence type="predicted"/>
<dbReference type="OrthoDB" id="270727at2"/>
<dbReference type="NCBIfam" id="TIGR04294">
    <property type="entry name" value="pre_pil_HX9DG"/>
    <property type="match status" value="1"/>
</dbReference>
<protein>
    <submittedName>
        <fullName evidence="2">Prepilin-type N-terminal cleavage/methylation domain-containing protein</fullName>
    </submittedName>
</protein>
<dbReference type="PANTHER" id="PTHR30093">
    <property type="entry name" value="GENERAL SECRETION PATHWAY PROTEIN G"/>
    <property type="match status" value="1"/>
</dbReference>